<dbReference type="AlphaFoldDB" id="A0A2D3V4Y8"/>
<dbReference type="Proteomes" id="UP000225277">
    <property type="component" value="Unassembled WGS sequence"/>
</dbReference>
<dbReference type="GeneID" id="35603844"/>
<dbReference type="RefSeq" id="XP_023629777.1">
    <property type="nucleotide sequence ID" value="XM_023774009.1"/>
</dbReference>
<gene>
    <name evidence="1" type="ORF">RCC_08763</name>
</gene>
<keyword evidence="2" id="KW-1185">Reference proteome</keyword>
<protein>
    <submittedName>
        <fullName evidence="1">Uncharacterized protein</fullName>
    </submittedName>
</protein>
<name>A0A2D3V4Y8_9PEZI</name>
<evidence type="ECO:0000313" key="1">
    <source>
        <dbReference type="EMBL" id="CZT23053.1"/>
    </source>
</evidence>
<dbReference type="EMBL" id="FJUY01000015">
    <property type="protein sequence ID" value="CZT23053.1"/>
    <property type="molecule type" value="Genomic_DNA"/>
</dbReference>
<sequence>MVRIDAVLQNAHSSYDSQATPTAKRISRVTAGSAAKASSSAATTSTSATISTAAAGYPKLTQPVNEEEALSQLALARAELAAGGDNAAALVEDLGQTIFGKEAFSIAKKPYVQFPTEAELRERRENAKFHILKSWAEFDEAGDAKHCGDLKHLGRVIYGFLEFDEALKEFNEE</sequence>
<evidence type="ECO:0000313" key="2">
    <source>
        <dbReference type="Proteomes" id="UP000225277"/>
    </source>
</evidence>
<accession>A0A2D3V4Y8</accession>
<organism evidence="1 2">
    <name type="scientific">Ramularia collo-cygni</name>
    <dbReference type="NCBI Taxonomy" id="112498"/>
    <lineage>
        <taxon>Eukaryota</taxon>
        <taxon>Fungi</taxon>
        <taxon>Dikarya</taxon>
        <taxon>Ascomycota</taxon>
        <taxon>Pezizomycotina</taxon>
        <taxon>Dothideomycetes</taxon>
        <taxon>Dothideomycetidae</taxon>
        <taxon>Mycosphaerellales</taxon>
        <taxon>Mycosphaerellaceae</taxon>
        <taxon>Ramularia</taxon>
    </lineage>
</organism>
<reference evidence="1 2" key="1">
    <citation type="submission" date="2016-03" db="EMBL/GenBank/DDBJ databases">
        <authorList>
            <person name="Ploux O."/>
        </authorList>
    </citation>
    <scope>NUCLEOTIDE SEQUENCE [LARGE SCALE GENOMIC DNA]</scope>
    <source>
        <strain evidence="1 2">URUG2</strain>
    </source>
</reference>
<proteinExistence type="predicted"/>